<gene>
    <name evidence="2" type="ORF">AERO8C_90077</name>
</gene>
<sequence>MRPRWRQAGKQLARVMVVYKLIGFGMPVLKPVNKGGNGLGKGDLTSILINNVELYSVLTSGLICVSISSCILNSSSLWSTQMASPSIEVFPVGNGDMTLITTKNNKKILIDCYRRAGKEYDYLEDRLRERLNTDEDGRLYVDVFVLTHPDADHITGFDTMFHTGVPDGWSDKSNKIIINEIWSSPRVFRRATAKGADGNNPLCDDARVFNTEAKRRVQLYRDSKHIGDAGNRIIILSSDEDGKTDDIQPIVADLYTLFGDMSGIDDNSLNAFLLAPADKQEVAEDEEELTKNNSSAIIRFDLTNTIYNDELACNITHTHSVLIGGDAEVKCWEVLHDKLKATGQLDELAYDVLLAPHHCSWRSLSNDSESQCEDPQLNESAHAALSFANPSALILCSSQEFGEKTPPSQRARDEYEKILKDKKGGEFLAVVEQGEDADGNPNSLMITFTEGKPKKTKKTQKRDFSTVANPAAVSKSGKSTYA</sequence>
<reference evidence="2 3" key="1">
    <citation type="submission" date="2019-10" db="EMBL/GenBank/DDBJ databases">
        <authorList>
            <person name="Karimi E."/>
        </authorList>
    </citation>
    <scope>NUCLEOTIDE SEQUENCE [LARGE SCALE GENOMIC DNA]</scope>
    <source>
        <strain evidence="2">Aeromonas sp. 8C</strain>
    </source>
</reference>
<dbReference type="PANTHER" id="PTHR30619">
    <property type="entry name" value="DNA INTERNALIZATION/COMPETENCE PROTEIN COMEC/REC2"/>
    <property type="match status" value="1"/>
</dbReference>
<dbReference type="Gene3D" id="3.60.15.10">
    <property type="entry name" value="Ribonuclease Z/Hydroxyacylglutathione hydrolase-like"/>
    <property type="match status" value="1"/>
</dbReference>
<dbReference type="PANTHER" id="PTHR30619:SF1">
    <property type="entry name" value="RECOMBINATION PROTEIN 2"/>
    <property type="match status" value="1"/>
</dbReference>
<dbReference type="InterPro" id="IPR052159">
    <property type="entry name" value="Competence_DNA_uptake"/>
</dbReference>
<evidence type="ECO:0000313" key="2">
    <source>
        <dbReference type="EMBL" id="VXA89373.1"/>
    </source>
</evidence>
<protein>
    <recommendedName>
        <fullName evidence="4">Metallohydrolase</fullName>
    </recommendedName>
</protein>
<name>A0A653LCJ9_AERVE</name>
<evidence type="ECO:0000313" key="3">
    <source>
        <dbReference type="Proteomes" id="UP000439123"/>
    </source>
</evidence>
<dbReference type="AlphaFoldDB" id="A0A653LCJ9"/>
<organism evidence="2 3">
    <name type="scientific">Aeromonas veronii</name>
    <dbReference type="NCBI Taxonomy" id="654"/>
    <lineage>
        <taxon>Bacteria</taxon>
        <taxon>Pseudomonadati</taxon>
        <taxon>Pseudomonadota</taxon>
        <taxon>Gammaproteobacteria</taxon>
        <taxon>Aeromonadales</taxon>
        <taxon>Aeromonadaceae</taxon>
        <taxon>Aeromonas</taxon>
    </lineage>
</organism>
<evidence type="ECO:0008006" key="4">
    <source>
        <dbReference type="Google" id="ProtNLM"/>
    </source>
</evidence>
<dbReference type="SUPFAM" id="SSF56281">
    <property type="entry name" value="Metallo-hydrolase/oxidoreductase"/>
    <property type="match status" value="1"/>
</dbReference>
<dbReference type="EMBL" id="CABWLC010000022">
    <property type="protein sequence ID" value="VXA89373.1"/>
    <property type="molecule type" value="Genomic_DNA"/>
</dbReference>
<evidence type="ECO:0000256" key="1">
    <source>
        <dbReference type="SAM" id="MobiDB-lite"/>
    </source>
</evidence>
<feature type="region of interest" description="Disordered" evidence="1">
    <location>
        <begin position="433"/>
        <end position="482"/>
    </location>
</feature>
<dbReference type="InterPro" id="IPR036866">
    <property type="entry name" value="RibonucZ/Hydroxyglut_hydro"/>
</dbReference>
<dbReference type="Proteomes" id="UP000439123">
    <property type="component" value="Unassembled WGS sequence"/>
</dbReference>
<accession>A0A653LCJ9</accession>
<proteinExistence type="predicted"/>